<comment type="caution">
    <text evidence="1">The sequence shown here is derived from an EMBL/GenBank/DDBJ whole genome shotgun (WGS) entry which is preliminary data.</text>
</comment>
<dbReference type="Proteomes" id="UP000724584">
    <property type="component" value="Unassembled WGS sequence"/>
</dbReference>
<name>A0ACB7PFE9_9PEZI</name>
<accession>A0ACB7PFE9</accession>
<organism evidence="1 2">
    <name type="scientific">Chaetomium tenue</name>
    <dbReference type="NCBI Taxonomy" id="1854479"/>
    <lineage>
        <taxon>Eukaryota</taxon>
        <taxon>Fungi</taxon>
        <taxon>Dikarya</taxon>
        <taxon>Ascomycota</taxon>
        <taxon>Pezizomycotina</taxon>
        <taxon>Sordariomycetes</taxon>
        <taxon>Sordariomycetidae</taxon>
        <taxon>Sordariales</taxon>
        <taxon>Chaetomiaceae</taxon>
        <taxon>Chaetomium</taxon>
    </lineage>
</organism>
<reference evidence="1 2" key="1">
    <citation type="journal article" date="2021" name="Nat. Commun.">
        <title>Genetic determinants of endophytism in the Arabidopsis root mycobiome.</title>
        <authorList>
            <person name="Mesny F."/>
            <person name="Miyauchi S."/>
            <person name="Thiergart T."/>
            <person name="Pickel B."/>
            <person name="Atanasova L."/>
            <person name="Karlsson M."/>
            <person name="Huettel B."/>
            <person name="Barry K.W."/>
            <person name="Haridas S."/>
            <person name="Chen C."/>
            <person name="Bauer D."/>
            <person name="Andreopoulos W."/>
            <person name="Pangilinan J."/>
            <person name="LaButti K."/>
            <person name="Riley R."/>
            <person name="Lipzen A."/>
            <person name="Clum A."/>
            <person name="Drula E."/>
            <person name="Henrissat B."/>
            <person name="Kohler A."/>
            <person name="Grigoriev I.V."/>
            <person name="Martin F.M."/>
            <person name="Hacquard S."/>
        </authorList>
    </citation>
    <scope>NUCLEOTIDE SEQUENCE [LARGE SCALE GENOMIC DNA]</scope>
    <source>
        <strain evidence="1 2">MPI-SDFR-AT-0079</strain>
    </source>
</reference>
<gene>
    <name evidence="1" type="ORF">F5144DRAFT_620152</name>
</gene>
<proteinExistence type="predicted"/>
<dbReference type="EMBL" id="JAGIZQ010000003">
    <property type="protein sequence ID" value="KAH6637052.1"/>
    <property type="molecule type" value="Genomic_DNA"/>
</dbReference>
<protein>
    <submittedName>
        <fullName evidence="1">Ribosome biogenesis protein Nop16</fullName>
    </submittedName>
</protein>
<sequence length="251" mass="27781">MGRELQKRKRRSSRAKVTMPNRRKKALNPLGNDIIAKAWNKKETLSQNYTRFGLVAKLGKATGGAAPSNRSTLSSNTTDPLAAASADRAHGLLRVGEVRVERDADGRITRVLRDENPLGDPLNALDSDEDEDGDDGEEGEGGEAGRQLRREQAQAQARRGGYEEWSGFGDANGNAEGERPEVLRALEREANRPTEKAVRHQSEREVEWLRRLAEKHGDDTAAMARDARLNPMQQTAADIRRRLKKAGLLEA</sequence>
<keyword evidence="2" id="KW-1185">Reference proteome</keyword>
<evidence type="ECO:0000313" key="1">
    <source>
        <dbReference type="EMBL" id="KAH6637052.1"/>
    </source>
</evidence>
<evidence type="ECO:0000313" key="2">
    <source>
        <dbReference type="Proteomes" id="UP000724584"/>
    </source>
</evidence>